<gene>
    <name evidence="2" type="ORF">SAMN03080606_00282</name>
</gene>
<evidence type="ECO:0000313" key="3">
    <source>
        <dbReference type="Proteomes" id="UP000198636"/>
    </source>
</evidence>
<reference evidence="2 3" key="1">
    <citation type="submission" date="2016-10" db="EMBL/GenBank/DDBJ databases">
        <authorList>
            <person name="de Groot N.N."/>
        </authorList>
    </citation>
    <scope>NUCLEOTIDE SEQUENCE [LARGE SCALE GENOMIC DNA]</scope>
    <source>
        <strain evidence="2 3">DSM 18978</strain>
    </source>
</reference>
<dbReference type="GO" id="GO:0005829">
    <property type="term" value="C:cytosol"/>
    <property type="evidence" value="ECO:0007669"/>
    <property type="project" value="TreeGrafter"/>
</dbReference>
<dbReference type="EMBL" id="FMUS01000001">
    <property type="protein sequence ID" value="SCX81129.1"/>
    <property type="molecule type" value="Genomic_DNA"/>
</dbReference>
<sequence>MEEYIKELEDKIKEYMLSNKKELQIKGWYFGANKNTSIKVGMKNNELGGVYSCPKAEESIRGKIYIIWQDNRRSVAVLQSNTVKSFHKMIDLWRKASFAEAEGSDIYIEQQYPKVKLFDIEVNNMVYNNQEYLFDLLEAYHKELVGSEIKNIDASVSASTFQQYIYNSKGLAISNLSTSFSTYLYGDEIFGKSFINRRKISNEKKNQIISETAMRIHQLKNRKKLKSGEMDVLLLPEVTESFISHYLVNNLFGSHIVNKRSAFSQANFDKAEEVIRGDINLCINTTLPYNQGSYISTFEGVPGGEVLLLRNGKLQTPILDLKYAKKIKRKPTPIPAGKGSIHLYSTVMESYQDTISKIENGIIVCDLLGMHTQDATSGNYSLTAPNCIQVINGQLMGGCKAIISGNFLNALKEEYTKLGKIPMEDVPFILMKSKVTGES</sequence>
<proteinExistence type="predicted"/>
<keyword evidence="3" id="KW-1185">Reference proteome</keyword>
<dbReference type="InterPro" id="IPR045569">
    <property type="entry name" value="Metalloprtase-TldD/E_C"/>
</dbReference>
<evidence type="ECO:0000313" key="2">
    <source>
        <dbReference type="EMBL" id="SCX81129.1"/>
    </source>
</evidence>
<dbReference type="PANTHER" id="PTHR43421:SF1">
    <property type="entry name" value="METALLOPROTEASE PMBA"/>
    <property type="match status" value="1"/>
</dbReference>
<dbReference type="Pfam" id="PF19289">
    <property type="entry name" value="PmbA_TldD_3rd"/>
    <property type="match status" value="1"/>
</dbReference>
<dbReference type="SUPFAM" id="SSF111283">
    <property type="entry name" value="Putative modulator of DNA gyrase, PmbA/TldD"/>
    <property type="match status" value="1"/>
</dbReference>
<dbReference type="GO" id="GO:0006508">
    <property type="term" value="P:proteolysis"/>
    <property type="evidence" value="ECO:0007669"/>
    <property type="project" value="InterPro"/>
</dbReference>
<dbReference type="AlphaFoldDB" id="A0A1G5ATH0"/>
<accession>A0A1G5ATH0</accession>
<organism evidence="2 3">
    <name type="scientific">Alkaliphilus peptidifermentans DSM 18978</name>
    <dbReference type="NCBI Taxonomy" id="1120976"/>
    <lineage>
        <taxon>Bacteria</taxon>
        <taxon>Bacillati</taxon>
        <taxon>Bacillota</taxon>
        <taxon>Clostridia</taxon>
        <taxon>Peptostreptococcales</taxon>
        <taxon>Natronincolaceae</taxon>
        <taxon>Alkaliphilus</taxon>
    </lineage>
</organism>
<feature type="domain" description="Metalloprotease TldD/E C-terminal" evidence="1">
    <location>
        <begin position="227"/>
        <end position="413"/>
    </location>
</feature>
<dbReference type="Proteomes" id="UP000198636">
    <property type="component" value="Unassembled WGS sequence"/>
</dbReference>
<evidence type="ECO:0000259" key="1">
    <source>
        <dbReference type="Pfam" id="PF19289"/>
    </source>
</evidence>
<dbReference type="InterPro" id="IPR036059">
    <property type="entry name" value="TldD/PmbA_sf"/>
</dbReference>
<dbReference type="InterPro" id="IPR047657">
    <property type="entry name" value="PmbA"/>
</dbReference>
<name>A0A1G5ATH0_9FIRM</name>
<dbReference type="STRING" id="1120976.SAMN03080606_00282"/>
<protein>
    <submittedName>
        <fullName evidence="2">PmbA protein</fullName>
    </submittedName>
</protein>
<dbReference type="PANTHER" id="PTHR43421">
    <property type="entry name" value="METALLOPROTEASE PMBA"/>
    <property type="match status" value="1"/>
</dbReference>
<dbReference type="RefSeq" id="WP_091539111.1">
    <property type="nucleotide sequence ID" value="NZ_FMUS01000001.1"/>
</dbReference>
<dbReference type="GO" id="GO:0008237">
    <property type="term" value="F:metallopeptidase activity"/>
    <property type="evidence" value="ECO:0007669"/>
    <property type="project" value="InterPro"/>
</dbReference>
<dbReference type="OrthoDB" id="1948998at2"/>